<evidence type="ECO:0000313" key="3">
    <source>
        <dbReference type="Proteomes" id="UP000177141"/>
    </source>
</evidence>
<dbReference type="Gene3D" id="3.40.50.1010">
    <property type="entry name" value="5'-nuclease"/>
    <property type="match status" value="1"/>
</dbReference>
<comment type="caution">
    <text evidence="2">The sequence shown here is derived from an EMBL/GenBank/DDBJ whole genome shotgun (WGS) entry which is preliminary data.</text>
</comment>
<dbReference type="CDD" id="cd09854">
    <property type="entry name" value="PIN_VapC-like"/>
    <property type="match status" value="1"/>
</dbReference>
<dbReference type="InterPro" id="IPR002716">
    <property type="entry name" value="PIN_dom"/>
</dbReference>
<accession>A0A1F7IYQ6</accession>
<dbReference type="Pfam" id="PF13470">
    <property type="entry name" value="PIN_3"/>
    <property type="match status" value="1"/>
</dbReference>
<protein>
    <submittedName>
        <fullName evidence="2">Putative toxin-antitoxin system toxin component, PIN family</fullName>
    </submittedName>
</protein>
<dbReference type="InterPro" id="IPR029060">
    <property type="entry name" value="PIN-like_dom_sf"/>
</dbReference>
<dbReference type="EMBL" id="MGAL01000014">
    <property type="protein sequence ID" value="OGK48499.1"/>
    <property type="molecule type" value="Genomic_DNA"/>
</dbReference>
<dbReference type="PANTHER" id="PTHR34610">
    <property type="entry name" value="SSL7007 PROTEIN"/>
    <property type="match status" value="1"/>
</dbReference>
<dbReference type="Proteomes" id="UP000177141">
    <property type="component" value="Unassembled WGS sequence"/>
</dbReference>
<reference evidence="2 3" key="1">
    <citation type="journal article" date="2016" name="Nat. Commun.">
        <title>Thousands of microbial genomes shed light on interconnected biogeochemical processes in an aquifer system.</title>
        <authorList>
            <person name="Anantharaman K."/>
            <person name="Brown C.T."/>
            <person name="Hug L.A."/>
            <person name="Sharon I."/>
            <person name="Castelle C.J."/>
            <person name="Probst A.J."/>
            <person name="Thomas B.C."/>
            <person name="Singh A."/>
            <person name="Wilkins M.J."/>
            <person name="Karaoz U."/>
            <person name="Brodie E.L."/>
            <person name="Williams K.H."/>
            <person name="Hubbard S.S."/>
            <person name="Banfield J.F."/>
        </authorList>
    </citation>
    <scope>NUCLEOTIDE SEQUENCE [LARGE SCALE GENOMIC DNA]</scope>
</reference>
<dbReference type="PANTHER" id="PTHR34610:SF3">
    <property type="entry name" value="SSL7007 PROTEIN"/>
    <property type="match status" value="1"/>
</dbReference>
<sequence length="143" mass="16713">MKKVFLDSSIFFSACRSKSGGASNILMRCRKKEIQGYISTHVIFEIKKPTHLLSQKEKQRLNFLVLQFKLEIVQEPTVKEVKNATKYIKRKDAPILAAAIKSKVEYLITLDRRDFMKQTVKDYSKPTNHFKVLKSAKIYRSWI</sequence>
<evidence type="ECO:0000259" key="1">
    <source>
        <dbReference type="Pfam" id="PF13470"/>
    </source>
</evidence>
<name>A0A1F7IYQ6_9BACT</name>
<evidence type="ECO:0000313" key="2">
    <source>
        <dbReference type="EMBL" id="OGK48499.1"/>
    </source>
</evidence>
<proteinExistence type="predicted"/>
<dbReference type="SUPFAM" id="SSF88723">
    <property type="entry name" value="PIN domain-like"/>
    <property type="match status" value="1"/>
</dbReference>
<gene>
    <name evidence="2" type="ORF">A3A93_03480</name>
</gene>
<dbReference type="InterPro" id="IPR002850">
    <property type="entry name" value="PIN_toxin-like"/>
</dbReference>
<dbReference type="AlphaFoldDB" id="A0A1F7IYQ6"/>
<dbReference type="NCBIfam" id="TIGR00305">
    <property type="entry name" value="putative toxin-antitoxin system toxin component, PIN family"/>
    <property type="match status" value="1"/>
</dbReference>
<feature type="domain" description="PIN" evidence="1">
    <location>
        <begin position="3"/>
        <end position="113"/>
    </location>
</feature>
<organism evidence="2 3">
    <name type="scientific">Candidatus Roizmanbacteria bacterium RIFCSPLOWO2_01_FULL_38_12</name>
    <dbReference type="NCBI Taxonomy" id="1802061"/>
    <lineage>
        <taxon>Bacteria</taxon>
        <taxon>Candidatus Roizmaniibacteriota</taxon>
    </lineage>
</organism>